<evidence type="ECO:0000256" key="1">
    <source>
        <dbReference type="ARBA" id="ARBA00006484"/>
    </source>
</evidence>
<evidence type="ECO:0000313" key="4">
    <source>
        <dbReference type="EMBL" id="TDN57152.1"/>
    </source>
</evidence>
<reference evidence="4 5" key="1">
    <citation type="submission" date="2019-03" db="EMBL/GenBank/DDBJ databases">
        <title>Genomic Encyclopedia of Type Strains, Phase IV (KMG-IV): sequencing the most valuable type-strain genomes for metagenomic binning, comparative biology and taxonomic classification.</title>
        <authorList>
            <person name="Goeker M."/>
        </authorList>
    </citation>
    <scope>NUCLEOTIDE SEQUENCE [LARGE SCALE GENOMIC DNA]</scope>
    <source>
        <strain evidence="4 5">DSM 12121</strain>
    </source>
</reference>
<evidence type="ECO:0000313" key="5">
    <source>
        <dbReference type="Proteomes" id="UP000295129"/>
    </source>
</evidence>
<proteinExistence type="inferred from homology"/>
<protein>
    <submittedName>
        <fullName evidence="4">3-oxoacyl-[acyl-carrier protein] reductase</fullName>
    </submittedName>
</protein>
<dbReference type="GO" id="GO:0016614">
    <property type="term" value="F:oxidoreductase activity, acting on CH-OH group of donors"/>
    <property type="evidence" value="ECO:0007669"/>
    <property type="project" value="UniProtKB-ARBA"/>
</dbReference>
<dbReference type="FunFam" id="3.40.50.720:FF:000084">
    <property type="entry name" value="Short-chain dehydrogenase reductase"/>
    <property type="match status" value="1"/>
</dbReference>
<comment type="caution">
    <text evidence="4">The sequence shown here is derived from an EMBL/GenBank/DDBJ whole genome shotgun (WGS) entry which is preliminary data.</text>
</comment>
<dbReference type="PANTHER" id="PTHR48107">
    <property type="entry name" value="NADPH-DEPENDENT ALDEHYDE REDUCTASE-LIKE PROTEIN, CHLOROPLASTIC-RELATED"/>
    <property type="match status" value="1"/>
</dbReference>
<dbReference type="SUPFAM" id="SSF51735">
    <property type="entry name" value="NAD(P)-binding Rossmann-fold domains"/>
    <property type="match status" value="1"/>
</dbReference>
<organism evidence="4 5">
    <name type="scientific">Azoarcus indigens</name>
    <dbReference type="NCBI Taxonomy" id="29545"/>
    <lineage>
        <taxon>Bacteria</taxon>
        <taxon>Pseudomonadati</taxon>
        <taxon>Pseudomonadota</taxon>
        <taxon>Betaproteobacteria</taxon>
        <taxon>Rhodocyclales</taxon>
        <taxon>Zoogloeaceae</taxon>
        <taxon>Azoarcus</taxon>
    </lineage>
</organism>
<dbReference type="NCBIfam" id="NF005559">
    <property type="entry name" value="PRK07231.1"/>
    <property type="match status" value="1"/>
</dbReference>
<dbReference type="EMBL" id="SNVV01000001">
    <property type="protein sequence ID" value="TDN57152.1"/>
    <property type="molecule type" value="Genomic_DNA"/>
</dbReference>
<dbReference type="PANTHER" id="PTHR48107:SF7">
    <property type="entry name" value="RE15974P"/>
    <property type="match status" value="1"/>
</dbReference>
<feature type="domain" description="Ketoreductase" evidence="3">
    <location>
        <begin position="9"/>
        <end position="189"/>
    </location>
</feature>
<keyword evidence="2" id="KW-0560">Oxidoreductase</keyword>
<dbReference type="AlphaFoldDB" id="A0A4R6EFT6"/>
<dbReference type="Pfam" id="PF13561">
    <property type="entry name" value="adh_short_C2"/>
    <property type="match status" value="1"/>
</dbReference>
<dbReference type="PRINTS" id="PR00080">
    <property type="entry name" value="SDRFAMILY"/>
</dbReference>
<evidence type="ECO:0000259" key="3">
    <source>
        <dbReference type="SMART" id="SM00822"/>
    </source>
</evidence>
<dbReference type="SMART" id="SM00822">
    <property type="entry name" value="PKS_KR"/>
    <property type="match status" value="1"/>
</dbReference>
<evidence type="ECO:0000256" key="2">
    <source>
        <dbReference type="ARBA" id="ARBA00023002"/>
    </source>
</evidence>
<keyword evidence="5" id="KW-1185">Reference proteome</keyword>
<dbReference type="InterPro" id="IPR002347">
    <property type="entry name" value="SDR_fam"/>
</dbReference>
<dbReference type="Gene3D" id="3.40.50.720">
    <property type="entry name" value="NAD(P)-binding Rossmann-like Domain"/>
    <property type="match status" value="1"/>
</dbReference>
<dbReference type="OrthoDB" id="9803333at2"/>
<comment type="similarity">
    <text evidence="1">Belongs to the short-chain dehydrogenases/reductases (SDR) family.</text>
</comment>
<dbReference type="InterPro" id="IPR036291">
    <property type="entry name" value="NAD(P)-bd_dom_sf"/>
</dbReference>
<gene>
    <name evidence="4" type="ORF">C7389_101538</name>
</gene>
<dbReference type="Proteomes" id="UP000295129">
    <property type="component" value="Unassembled WGS sequence"/>
</dbReference>
<dbReference type="CDD" id="cd05362">
    <property type="entry name" value="THN_reductase-like_SDR_c"/>
    <property type="match status" value="1"/>
</dbReference>
<dbReference type="RefSeq" id="WP_133588065.1">
    <property type="nucleotide sequence ID" value="NZ_SNVV01000001.1"/>
</dbReference>
<accession>A0A4R6EFT6</accession>
<dbReference type="InterPro" id="IPR057326">
    <property type="entry name" value="KR_dom"/>
</dbReference>
<dbReference type="PRINTS" id="PR00081">
    <property type="entry name" value="GDHRDH"/>
</dbReference>
<sequence length="250" mass="25945">MNTAKHPTQVAIVTGASRGIGAAIARQLAENGYAVVVNYAGRAAEADAVVQSIAAAGGQAIAVQADVSDPAAAKRLFDTAEQHYGRIDVLVNNAGIMPANLPHLGDTDDATFDRLFAVNVKGSFNTLREAATRLQQGGRIINFSTSVIGLALPGYALYAATKSAIETITNIMAKELRGREIRINAIAPGPTATALFLDGKTPEMVERLAKMAPLERLGTPEDIAAAVAFLASPAAGWINGQTLRANGGIV</sequence>
<name>A0A4R6EFT6_9RHOO</name>